<reference evidence="8" key="1">
    <citation type="submission" date="2022-06" db="EMBL/GenBank/DDBJ databases">
        <title>Uncovering the hologenomic basis of an extraordinary plant invasion.</title>
        <authorList>
            <person name="Bieker V.C."/>
            <person name="Martin M.D."/>
            <person name="Gilbert T."/>
            <person name="Hodgins K."/>
            <person name="Battlay P."/>
            <person name="Petersen B."/>
            <person name="Wilson J."/>
        </authorList>
    </citation>
    <scope>NUCLEOTIDE SEQUENCE</scope>
    <source>
        <strain evidence="8">AA19_3_7</strain>
        <tissue evidence="8">Leaf</tissue>
    </source>
</reference>
<keyword evidence="6" id="KW-0472">Membrane</keyword>
<dbReference type="EMBL" id="JAMZMK010006771">
    <property type="protein sequence ID" value="KAI7747352.1"/>
    <property type="molecule type" value="Genomic_DNA"/>
</dbReference>
<dbReference type="GO" id="GO:0034605">
    <property type="term" value="P:cellular response to heat"/>
    <property type="evidence" value="ECO:0007669"/>
    <property type="project" value="TreeGrafter"/>
</dbReference>
<evidence type="ECO:0000313" key="8">
    <source>
        <dbReference type="EMBL" id="KAI7747352.1"/>
    </source>
</evidence>
<dbReference type="GO" id="GO:0006952">
    <property type="term" value="P:defense response"/>
    <property type="evidence" value="ECO:0007669"/>
    <property type="project" value="UniProtKB-KW"/>
</dbReference>
<organism evidence="8 9">
    <name type="scientific">Ambrosia artemisiifolia</name>
    <name type="common">Common ragweed</name>
    <dbReference type="NCBI Taxonomy" id="4212"/>
    <lineage>
        <taxon>Eukaryota</taxon>
        <taxon>Viridiplantae</taxon>
        <taxon>Streptophyta</taxon>
        <taxon>Embryophyta</taxon>
        <taxon>Tracheophyta</taxon>
        <taxon>Spermatophyta</taxon>
        <taxon>Magnoliopsida</taxon>
        <taxon>eudicotyledons</taxon>
        <taxon>Gunneridae</taxon>
        <taxon>Pentapetalae</taxon>
        <taxon>asterids</taxon>
        <taxon>campanulids</taxon>
        <taxon>Asterales</taxon>
        <taxon>Asteraceae</taxon>
        <taxon>Asteroideae</taxon>
        <taxon>Heliantheae alliance</taxon>
        <taxon>Heliantheae</taxon>
        <taxon>Ambrosia</taxon>
    </lineage>
</organism>
<comment type="subcellular location">
    <subcellularLocation>
        <location evidence="1">Cell membrane</location>
        <topology evidence="1">Single-pass membrane protein</topology>
    </subcellularLocation>
</comment>
<feature type="domain" description="SHSP" evidence="7">
    <location>
        <begin position="13"/>
        <end position="118"/>
    </location>
</feature>
<evidence type="ECO:0000313" key="9">
    <source>
        <dbReference type="Proteomes" id="UP001206925"/>
    </source>
</evidence>
<protein>
    <recommendedName>
        <fullName evidence="7">SHSP domain-containing protein</fullName>
    </recommendedName>
</protein>
<keyword evidence="6" id="KW-1133">Transmembrane helix</keyword>
<dbReference type="SUPFAM" id="SSF49764">
    <property type="entry name" value="HSP20-like chaperones"/>
    <property type="match status" value="1"/>
</dbReference>
<proteinExistence type="inferred from homology"/>
<dbReference type="CDD" id="cd06464">
    <property type="entry name" value="ACD_sHsps-like"/>
    <property type="match status" value="1"/>
</dbReference>
<dbReference type="AlphaFoldDB" id="A0AAD5CTG7"/>
<dbReference type="Proteomes" id="UP001206925">
    <property type="component" value="Unassembled WGS sequence"/>
</dbReference>
<keyword evidence="2" id="KW-1003">Cell membrane</keyword>
<dbReference type="PANTHER" id="PTHR43670:SF114">
    <property type="entry name" value="OS05G0592000 PROTEIN"/>
    <property type="match status" value="1"/>
</dbReference>
<sequence>MDSKVRGTSLQTLLSYDDIEPLCTWQRDDAQDILVIHLPEFKKEQLRVQISNTGLLKISGEKVAEGKKRIRFLKELKVTKDYDANNIRAKFSQGCLRITLPKKVVTQPSMLETPLAVARSSPKDGRSDSINTNEKTVIPDSKMRVGHILKSKTFTRVVVNVGFASLVAFSVYIAYKYRASYVKTDKN</sequence>
<accession>A0AAD5CTG7</accession>
<dbReference type="Pfam" id="PF00011">
    <property type="entry name" value="HSP20"/>
    <property type="match status" value="1"/>
</dbReference>
<dbReference type="InterPro" id="IPR008978">
    <property type="entry name" value="HSP20-like_chaperone"/>
</dbReference>
<evidence type="ECO:0000256" key="5">
    <source>
        <dbReference type="RuleBase" id="RU003616"/>
    </source>
</evidence>
<evidence type="ECO:0000256" key="4">
    <source>
        <dbReference type="PROSITE-ProRule" id="PRU00285"/>
    </source>
</evidence>
<name>A0AAD5CTG7_AMBAR</name>
<evidence type="ECO:0000256" key="1">
    <source>
        <dbReference type="ARBA" id="ARBA00004162"/>
    </source>
</evidence>
<dbReference type="PROSITE" id="PS01031">
    <property type="entry name" value="SHSP"/>
    <property type="match status" value="1"/>
</dbReference>
<comment type="caution">
    <text evidence="8">The sequence shown here is derived from an EMBL/GenBank/DDBJ whole genome shotgun (WGS) entry which is preliminary data.</text>
</comment>
<keyword evidence="9" id="KW-1185">Reference proteome</keyword>
<evidence type="ECO:0000259" key="7">
    <source>
        <dbReference type="PROSITE" id="PS01031"/>
    </source>
</evidence>
<keyword evidence="3" id="KW-0611">Plant defense</keyword>
<dbReference type="Gene3D" id="2.60.40.790">
    <property type="match status" value="1"/>
</dbReference>
<keyword evidence="6" id="KW-0812">Transmembrane</keyword>
<evidence type="ECO:0000256" key="3">
    <source>
        <dbReference type="ARBA" id="ARBA00022821"/>
    </source>
</evidence>
<gene>
    <name evidence="8" type="ORF">M8C21_007985</name>
</gene>
<comment type="similarity">
    <text evidence="4 5">Belongs to the small heat shock protein (HSP20) family.</text>
</comment>
<feature type="transmembrane region" description="Helical" evidence="6">
    <location>
        <begin position="157"/>
        <end position="175"/>
    </location>
</feature>
<evidence type="ECO:0000256" key="2">
    <source>
        <dbReference type="ARBA" id="ARBA00022475"/>
    </source>
</evidence>
<evidence type="ECO:0000256" key="6">
    <source>
        <dbReference type="SAM" id="Phobius"/>
    </source>
</evidence>
<dbReference type="InterPro" id="IPR002068">
    <property type="entry name" value="A-crystallin/Hsp20_dom"/>
</dbReference>
<dbReference type="GO" id="GO:0005886">
    <property type="term" value="C:plasma membrane"/>
    <property type="evidence" value="ECO:0007669"/>
    <property type="project" value="UniProtKB-SubCell"/>
</dbReference>
<dbReference type="PANTHER" id="PTHR43670">
    <property type="entry name" value="HEAT SHOCK PROTEIN 26"/>
    <property type="match status" value="1"/>
</dbReference>